<dbReference type="eggNOG" id="COG0739">
    <property type="taxonomic scope" value="Bacteria"/>
</dbReference>
<keyword evidence="5 11" id="KW-0378">Hydrolase</keyword>
<feature type="domain" description="M23ase beta-sheet core" evidence="9">
    <location>
        <begin position="301"/>
        <end position="398"/>
    </location>
</feature>
<keyword evidence="8" id="KW-0472">Membrane</keyword>
<dbReference type="InParanoid" id="A0A1I2FR29"/>
<dbReference type="InterPro" id="IPR011055">
    <property type="entry name" value="Dup_hybrid_motif"/>
</dbReference>
<keyword evidence="8" id="KW-1133">Transmembrane helix</keyword>
<dbReference type="SUPFAM" id="SSF51261">
    <property type="entry name" value="Duplicated hybrid motif"/>
    <property type="match status" value="1"/>
</dbReference>
<dbReference type="FunCoup" id="A0A1I2FR29">
    <property type="interactions" value="61"/>
</dbReference>
<evidence type="ECO:0000256" key="6">
    <source>
        <dbReference type="ARBA" id="ARBA00022833"/>
    </source>
</evidence>
<accession>A0A1I2FR29</accession>
<reference evidence="11 12" key="1">
    <citation type="submission" date="2016-10" db="EMBL/GenBank/DDBJ databases">
        <authorList>
            <person name="de Groot N.N."/>
        </authorList>
    </citation>
    <scope>NUCLEOTIDE SEQUENCE [LARGE SCALE GENOMIC DNA]</scope>
    <source>
        <strain evidence="11 12">DSM 19012</strain>
    </source>
</reference>
<dbReference type="GO" id="GO:0006508">
    <property type="term" value="P:proteolysis"/>
    <property type="evidence" value="ECO:0007669"/>
    <property type="project" value="UniProtKB-KW"/>
</dbReference>
<keyword evidence="7" id="KW-0482">Metalloprotease</keyword>
<dbReference type="GO" id="GO:0046872">
    <property type="term" value="F:metal ion binding"/>
    <property type="evidence" value="ECO:0007669"/>
    <property type="project" value="UniProtKB-KW"/>
</dbReference>
<keyword evidence="8" id="KW-0812">Transmembrane</keyword>
<gene>
    <name evidence="11" type="ORF">SAMN05444380_13310</name>
</gene>
<dbReference type="Proteomes" id="UP000181976">
    <property type="component" value="Unassembled WGS sequence"/>
</dbReference>
<dbReference type="InterPro" id="IPR016047">
    <property type="entry name" value="M23ase_b-sheet_dom"/>
</dbReference>
<comment type="cofactor">
    <cofactor evidence="1">
        <name>Zn(2+)</name>
        <dbReference type="ChEBI" id="CHEBI:29105"/>
    </cofactor>
</comment>
<evidence type="ECO:0000259" key="10">
    <source>
        <dbReference type="Pfam" id="PF19425"/>
    </source>
</evidence>
<dbReference type="Pfam" id="PF01551">
    <property type="entry name" value="Peptidase_M23"/>
    <property type="match status" value="1"/>
</dbReference>
<evidence type="ECO:0000313" key="11">
    <source>
        <dbReference type="EMBL" id="SFF07329.1"/>
    </source>
</evidence>
<name>A0A1I2FR29_9BACT</name>
<dbReference type="Gene3D" id="2.70.70.10">
    <property type="entry name" value="Glucose Permease (Domain IIA)"/>
    <property type="match status" value="1"/>
</dbReference>
<dbReference type="STRING" id="385682.SAMN05444380_13310"/>
<keyword evidence="6" id="KW-0862">Zinc</keyword>
<dbReference type="GO" id="GO:0004222">
    <property type="term" value="F:metalloendopeptidase activity"/>
    <property type="evidence" value="ECO:0007669"/>
    <property type="project" value="TreeGrafter"/>
</dbReference>
<feature type="domain" description="Csd3-like second N-terminal" evidence="10">
    <location>
        <begin position="170"/>
        <end position="288"/>
    </location>
</feature>
<evidence type="ECO:0000256" key="4">
    <source>
        <dbReference type="ARBA" id="ARBA00022723"/>
    </source>
</evidence>
<evidence type="ECO:0000256" key="8">
    <source>
        <dbReference type="SAM" id="Phobius"/>
    </source>
</evidence>
<evidence type="ECO:0000313" key="12">
    <source>
        <dbReference type="Proteomes" id="UP000181976"/>
    </source>
</evidence>
<comment type="subcellular location">
    <subcellularLocation>
        <location evidence="2">Cell envelope</location>
    </subcellularLocation>
</comment>
<proteinExistence type="predicted"/>
<dbReference type="InterPro" id="IPR050570">
    <property type="entry name" value="Cell_wall_metabolism_enzyme"/>
</dbReference>
<feature type="transmembrane region" description="Helical" evidence="8">
    <location>
        <begin position="16"/>
        <end position="33"/>
    </location>
</feature>
<keyword evidence="3" id="KW-0645">Protease</keyword>
<dbReference type="Gene3D" id="3.10.450.350">
    <property type="match status" value="1"/>
</dbReference>
<dbReference type="InterPro" id="IPR045834">
    <property type="entry name" value="Csd3_N2"/>
</dbReference>
<dbReference type="GO" id="GO:0030313">
    <property type="term" value="C:cell envelope"/>
    <property type="evidence" value="ECO:0007669"/>
    <property type="project" value="UniProtKB-SubCell"/>
</dbReference>
<dbReference type="PANTHER" id="PTHR21666:SF288">
    <property type="entry name" value="CELL DIVISION PROTEIN YTFB"/>
    <property type="match status" value="1"/>
</dbReference>
<evidence type="ECO:0000259" key="9">
    <source>
        <dbReference type="Pfam" id="PF01551"/>
    </source>
</evidence>
<evidence type="ECO:0000256" key="7">
    <source>
        <dbReference type="ARBA" id="ARBA00023049"/>
    </source>
</evidence>
<organism evidence="11 12">
    <name type="scientific">Thermophagus xiamenensis</name>
    <dbReference type="NCBI Taxonomy" id="385682"/>
    <lineage>
        <taxon>Bacteria</taxon>
        <taxon>Pseudomonadati</taxon>
        <taxon>Bacteroidota</taxon>
        <taxon>Bacteroidia</taxon>
        <taxon>Marinilabiliales</taxon>
        <taxon>Marinilabiliaceae</taxon>
        <taxon>Thermophagus</taxon>
    </lineage>
</organism>
<dbReference type="Pfam" id="PF19425">
    <property type="entry name" value="Csd3_N2"/>
    <property type="match status" value="1"/>
</dbReference>
<evidence type="ECO:0000256" key="3">
    <source>
        <dbReference type="ARBA" id="ARBA00022670"/>
    </source>
</evidence>
<dbReference type="AlphaFoldDB" id="A0A1I2FR29"/>
<keyword evidence="12" id="KW-1185">Reference proteome</keyword>
<dbReference type="CDD" id="cd12797">
    <property type="entry name" value="M23_peptidase"/>
    <property type="match status" value="1"/>
</dbReference>
<evidence type="ECO:0000256" key="1">
    <source>
        <dbReference type="ARBA" id="ARBA00001947"/>
    </source>
</evidence>
<evidence type="ECO:0000256" key="2">
    <source>
        <dbReference type="ARBA" id="ARBA00004196"/>
    </source>
</evidence>
<keyword evidence="4" id="KW-0479">Metal-binding</keyword>
<dbReference type="EMBL" id="FONA01000033">
    <property type="protein sequence ID" value="SFF07329.1"/>
    <property type="molecule type" value="Genomic_DNA"/>
</dbReference>
<sequence>MLSPNKILNLERHEKKYIAGIILIIILVFSFFWCRRQFSGISTPDTTQMADSIDLNVVPSHPPETLYGFVKDSFEIEQNVVRYAENLASILSSYHVDYSVIHNLAITSKKVFDVRKIKVGNTYTLFYQRKDSIKTPVWFVYEINPIEYLVMSLQGDSTVYLGKKEITLKRKSTVGVIESSLWNTINKNHLSPYLALDLSDIFAWTVDFFGLEKGDHFTVIYDEQYIDSVSIGIDQIHAAFFNHRGKPYYAFLYEQDSIKSYFDEIGSSLRKAFLKAPLKFSRISSRFSNSRLHPILKIRRPHHGIDYAAPAGTPVYALGDGTVIHKGWDTKGGGNYIKIRHNSVYTTVYMHLSGFAKGLKKGMTVTQGQLIGYVGSTGLATGPHLDFRVYKNGKPIDPLTIEAPPVDPIHEENLTEYLRYIRPWKAQLDSLTHSHHLRPDSVFVAQEFPQ</sequence>
<dbReference type="OrthoDB" id="9810477at2"/>
<dbReference type="PANTHER" id="PTHR21666">
    <property type="entry name" value="PEPTIDASE-RELATED"/>
    <property type="match status" value="1"/>
</dbReference>
<protein>
    <submittedName>
        <fullName evidence="11">Murein DD-endopeptidase MepM and murein hydrolase activator NlpD, contain LysM domain</fullName>
    </submittedName>
</protein>
<evidence type="ECO:0000256" key="5">
    <source>
        <dbReference type="ARBA" id="ARBA00022801"/>
    </source>
</evidence>